<reference evidence="1" key="1">
    <citation type="journal article" date="2013" name="Genetics">
        <title>The draft genome and transcriptome of Panagrellus redivivus are shaped by the harsh demands of a free-living lifestyle.</title>
        <authorList>
            <person name="Srinivasan J."/>
            <person name="Dillman A.R."/>
            <person name="Macchietto M.G."/>
            <person name="Heikkinen L."/>
            <person name="Lakso M."/>
            <person name="Fracchia K.M."/>
            <person name="Antoshechkin I."/>
            <person name="Mortazavi A."/>
            <person name="Wong G."/>
            <person name="Sternberg P.W."/>
        </authorList>
    </citation>
    <scope>NUCLEOTIDE SEQUENCE [LARGE SCALE GENOMIC DNA]</scope>
    <source>
        <strain evidence="1">MT8872</strain>
    </source>
</reference>
<dbReference type="Proteomes" id="UP000492821">
    <property type="component" value="Unassembled WGS sequence"/>
</dbReference>
<proteinExistence type="predicted"/>
<dbReference type="WBParaSite" id="Pan_g4123.t1">
    <property type="protein sequence ID" value="Pan_g4123.t1"/>
    <property type="gene ID" value="Pan_g4123"/>
</dbReference>
<dbReference type="AlphaFoldDB" id="A0A7E4VWQ0"/>
<protein>
    <submittedName>
        <fullName evidence="2">DUF3699 domain-containing protein</fullName>
    </submittedName>
</protein>
<name>A0A7E4VWQ0_PANRE</name>
<keyword evidence="1" id="KW-1185">Reference proteome</keyword>
<reference evidence="2" key="2">
    <citation type="submission" date="2020-10" db="UniProtKB">
        <authorList>
            <consortium name="WormBaseParasite"/>
        </authorList>
    </citation>
    <scope>IDENTIFICATION</scope>
</reference>
<sequence>MLSTCLNTRHLGTDALKVNITTACSPEDTKGLTTSANKDTENSKGTNMEFLFTTLDFIAIKSRDQSILPDAFKIDTKLSTSLVPRILTINVSSNYKKLKTIYFKKPLIETLNVTAEKQKPLSNPRRPLPAMTSDPELLQSSGQRFATQVNNASKKSAPITILDILQTDGILVSTIPK</sequence>
<evidence type="ECO:0000313" key="2">
    <source>
        <dbReference type="WBParaSite" id="Pan_g4123.t1"/>
    </source>
</evidence>
<accession>A0A7E4VWQ0</accession>
<evidence type="ECO:0000313" key="1">
    <source>
        <dbReference type="Proteomes" id="UP000492821"/>
    </source>
</evidence>
<organism evidence="1 2">
    <name type="scientific">Panagrellus redivivus</name>
    <name type="common">Microworm</name>
    <dbReference type="NCBI Taxonomy" id="6233"/>
    <lineage>
        <taxon>Eukaryota</taxon>
        <taxon>Metazoa</taxon>
        <taxon>Ecdysozoa</taxon>
        <taxon>Nematoda</taxon>
        <taxon>Chromadorea</taxon>
        <taxon>Rhabditida</taxon>
        <taxon>Tylenchina</taxon>
        <taxon>Panagrolaimomorpha</taxon>
        <taxon>Panagrolaimoidea</taxon>
        <taxon>Panagrolaimidae</taxon>
        <taxon>Panagrellus</taxon>
    </lineage>
</organism>